<comment type="caution">
    <text evidence="2">The sequence shown here is derived from an EMBL/GenBank/DDBJ whole genome shotgun (WGS) entry which is preliminary data.</text>
</comment>
<evidence type="ECO:0000313" key="2">
    <source>
        <dbReference type="EMBL" id="MBL0003157.1"/>
    </source>
</evidence>
<sequence>MTNEQLRMVAHLNFSSRTLDGGLRAPSQRFDISQAAQDVLIHDFDSSTVLAVDPATVSASAPIRVAGVQVAQGGSVLAVSDPAAGKVWGVGITSLGGFSPETAAPLMENLPGAQGIVGVDGSIHALSEDGKVATAERRGDTWVAPRMRELATKGVGEQSLTSVGADVVVLDRDSHTLHLPGRDVVDAGFADAVLQIPGESSESVTLATPTELLVVPLQDAEIQRISSGASSKGVTVAPVVLGGCRYAAWAGVGRYVRDCPGETDDVAVGVERLQTAKNLVFRTNRDVVAINDTSNGDVYLASEQLNLVNNWKDILAALDSRDSDDNKSPETQQEQALPERDEKNRKPDAVNDSFGVRPGRATVLPVLQNDSDPDGDVLTAVPGTGPSWVTSLRTGRAGGAIVVDLPEDAVGSGVFAYTAVDGRGESDDATVSLKVHPWSTNSPPEQWRPQSSLSVVAGGQAQYDVRPDWRDPEGDAFFIAEVRAPEGLAAKFREDGMVTVRDLGTLKPGRYQVIVVMRDERDSAEGVLNVDLRDRSAVPPVANADHARVIKDREIVVAPLKNDTDANGDDLRLAQVSEPPQGARVTMDSSTGTFRFASTVTGTTYLDYVVSDGPSTATGIVRIDVVEVDPNGQPTAEDDVALLPAGGRTVVAVLDNDFDPAGGVLVVQSVSVKPESGLTVEVIDREKLRISAASGLKSQTSFTYLVSNGATSATGTVVVIPLAPVPTSQPPVADDDAATVRVGDLVTVHVMDNDISPSGLPISVDPTLQYSGTAAQGEAFVAQGTVRFKAGDQPGTVRVVYTLRDSQGNFDSAQVEISVHGPDGNSPPVARPLIARVLAGASTKIPVPLDMIDSDGDSVTLIGVDSPPTKGTVTVGTAWLEYQAPAGTSGTDSFTYAVMDRYGARGIGTVQVGIAPPSPVNQAPITVLDMIVARPDRQLSIPVLLNDTDPDGDPLQLLDGSVKGVGESSAIAAVTNGARVQLTSPSVPGTYALTYTTIDGRGGSKDGAITLDIRLDTPLQPPVARDDLVANTDVAGKTSIDVDVLANDEDRDGAAEALA</sequence>
<proteinExistence type="predicted"/>
<evidence type="ECO:0000313" key="3">
    <source>
        <dbReference type="Proteomes" id="UP000886632"/>
    </source>
</evidence>
<evidence type="ECO:0000256" key="1">
    <source>
        <dbReference type="SAM" id="MobiDB-lite"/>
    </source>
</evidence>
<dbReference type="EMBL" id="JADKGK010000009">
    <property type="protein sequence ID" value="MBL0003157.1"/>
    <property type="molecule type" value="Genomic_DNA"/>
</dbReference>
<dbReference type="AlphaFoldDB" id="A0A9D7T5S3"/>
<reference evidence="2" key="1">
    <citation type="submission" date="2020-10" db="EMBL/GenBank/DDBJ databases">
        <title>Connecting structure to function with the recovery of over 1000 high-quality activated sludge metagenome-assembled genomes encoding full-length rRNA genes using long-read sequencing.</title>
        <authorList>
            <person name="Singleton C.M."/>
            <person name="Petriglieri F."/>
            <person name="Kristensen J.M."/>
            <person name="Kirkegaard R.H."/>
            <person name="Michaelsen T.Y."/>
            <person name="Andersen M.H."/>
            <person name="Karst S.M."/>
            <person name="Dueholm M.S."/>
            <person name="Nielsen P.H."/>
            <person name="Albertsen M."/>
        </authorList>
    </citation>
    <scope>NUCLEOTIDE SEQUENCE</scope>
    <source>
        <strain evidence="2">Ribe_18-Q3-R11-54_MAXAC.001</strain>
    </source>
</reference>
<gene>
    <name evidence="2" type="ORF">IPP00_03930</name>
</gene>
<dbReference type="Proteomes" id="UP000886632">
    <property type="component" value="Unassembled WGS sequence"/>
</dbReference>
<dbReference type="NCBIfam" id="NF012211">
    <property type="entry name" value="tand_rpt_95"/>
    <property type="match status" value="1"/>
</dbReference>
<feature type="region of interest" description="Disordered" evidence="1">
    <location>
        <begin position="320"/>
        <end position="357"/>
    </location>
</feature>
<dbReference type="Gene3D" id="2.60.40.2810">
    <property type="match status" value="1"/>
</dbReference>
<organism evidence="2 3">
    <name type="scientific">Candidatus Phosphoribacter hodrii</name>
    <dbReference type="NCBI Taxonomy" id="2953743"/>
    <lineage>
        <taxon>Bacteria</taxon>
        <taxon>Bacillati</taxon>
        <taxon>Actinomycetota</taxon>
        <taxon>Actinomycetes</taxon>
        <taxon>Micrococcales</taxon>
        <taxon>Dermatophilaceae</taxon>
        <taxon>Candidatus Phosphoribacter</taxon>
    </lineage>
</organism>
<accession>A0A9D7T5S3</accession>
<name>A0A9D7T5S3_9MICO</name>
<dbReference type="Pfam" id="PF17963">
    <property type="entry name" value="Big_9"/>
    <property type="match status" value="6"/>
</dbReference>
<feature type="compositionally biased region" description="Basic and acidic residues" evidence="1">
    <location>
        <begin position="337"/>
        <end position="349"/>
    </location>
</feature>
<protein>
    <submittedName>
        <fullName evidence="2">Tandem-95 repeat protein</fullName>
    </submittedName>
</protein>